<gene>
    <name evidence="3" type="ORF">GCM10009720_23650</name>
</gene>
<feature type="transmembrane region" description="Helical" evidence="2">
    <location>
        <begin position="49"/>
        <end position="68"/>
    </location>
</feature>
<keyword evidence="2" id="KW-0472">Membrane</keyword>
<feature type="region of interest" description="Disordered" evidence="1">
    <location>
        <begin position="1"/>
        <end position="23"/>
    </location>
</feature>
<name>A0ABN2UY78_9MICC</name>
<comment type="caution">
    <text evidence="3">The sequence shown here is derived from an EMBL/GenBank/DDBJ whole genome shotgun (WGS) entry which is preliminary data.</text>
</comment>
<feature type="compositionally biased region" description="Basic and acidic residues" evidence="1">
    <location>
        <begin position="147"/>
        <end position="166"/>
    </location>
</feature>
<keyword evidence="2" id="KW-1133">Transmembrane helix</keyword>
<evidence type="ECO:0008006" key="5">
    <source>
        <dbReference type="Google" id="ProtNLM"/>
    </source>
</evidence>
<dbReference type="Proteomes" id="UP001501461">
    <property type="component" value="Unassembled WGS sequence"/>
</dbReference>
<feature type="transmembrane region" description="Helical" evidence="2">
    <location>
        <begin position="74"/>
        <end position="91"/>
    </location>
</feature>
<evidence type="ECO:0000256" key="2">
    <source>
        <dbReference type="SAM" id="Phobius"/>
    </source>
</evidence>
<evidence type="ECO:0000313" key="4">
    <source>
        <dbReference type="Proteomes" id="UP001501461"/>
    </source>
</evidence>
<feature type="compositionally biased region" description="Basic residues" evidence="1">
    <location>
        <begin position="9"/>
        <end position="23"/>
    </location>
</feature>
<evidence type="ECO:0000256" key="1">
    <source>
        <dbReference type="SAM" id="MobiDB-lite"/>
    </source>
</evidence>
<feature type="region of interest" description="Disordered" evidence="1">
    <location>
        <begin position="114"/>
        <end position="166"/>
    </location>
</feature>
<sequence>MTDQSKTSSPHHRRSHRGSTRQFKKHDDQVYLITGASESVVADAKRKNGFYAITIGVRIASLFVVLITDGWLQIAVFVTGMIAPWIGVQIANNIRQVDGRSIEPIPPQQAALEAASQDAEPSDDDTVIVGDVVHDDTDIGTSPSAESDARAADVGENEKDNDDTRS</sequence>
<keyword evidence="4" id="KW-1185">Reference proteome</keyword>
<dbReference type="InterPro" id="IPR021449">
    <property type="entry name" value="DUF3099"/>
</dbReference>
<evidence type="ECO:0000313" key="3">
    <source>
        <dbReference type="EMBL" id="GAA2042322.1"/>
    </source>
</evidence>
<accession>A0ABN2UY78</accession>
<dbReference type="RefSeq" id="WP_343958924.1">
    <property type="nucleotide sequence ID" value="NZ_BAAAMN010000049.1"/>
</dbReference>
<protein>
    <recommendedName>
        <fullName evidence="5">DUF3099 domain-containing protein</fullName>
    </recommendedName>
</protein>
<organism evidence="3 4">
    <name type="scientific">Yaniella flava</name>
    <dbReference type="NCBI Taxonomy" id="287930"/>
    <lineage>
        <taxon>Bacteria</taxon>
        <taxon>Bacillati</taxon>
        <taxon>Actinomycetota</taxon>
        <taxon>Actinomycetes</taxon>
        <taxon>Micrococcales</taxon>
        <taxon>Micrococcaceae</taxon>
        <taxon>Yaniella</taxon>
    </lineage>
</organism>
<reference evidence="3 4" key="1">
    <citation type="journal article" date="2019" name="Int. J. Syst. Evol. Microbiol.">
        <title>The Global Catalogue of Microorganisms (GCM) 10K type strain sequencing project: providing services to taxonomists for standard genome sequencing and annotation.</title>
        <authorList>
            <consortium name="The Broad Institute Genomics Platform"/>
            <consortium name="The Broad Institute Genome Sequencing Center for Infectious Disease"/>
            <person name="Wu L."/>
            <person name="Ma J."/>
        </authorList>
    </citation>
    <scope>NUCLEOTIDE SEQUENCE [LARGE SCALE GENOMIC DNA]</scope>
    <source>
        <strain evidence="3 4">JCM 13595</strain>
    </source>
</reference>
<dbReference type="EMBL" id="BAAAMN010000049">
    <property type="protein sequence ID" value="GAA2042322.1"/>
    <property type="molecule type" value="Genomic_DNA"/>
</dbReference>
<dbReference type="Pfam" id="PF11298">
    <property type="entry name" value="DUF3099"/>
    <property type="match status" value="1"/>
</dbReference>
<proteinExistence type="predicted"/>
<keyword evidence="2" id="KW-0812">Transmembrane</keyword>